<feature type="transmembrane region" description="Helical" evidence="7">
    <location>
        <begin position="222"/>
        <end position="244"/>
    </location>
</feature>
<evidence type="ECO:0000256" key="6">
    <source>
        <dbReference type="ARBA" id="ARBA00023136"/>
    </source>
</evidence>
<keyword evidence="5 7" id="KW-1133">Transmembrane helix</keyword>
<keyword evidence="3" id="KW-1003">Cell membrane</keyword>
<feature type="transmembrane region" description="Helical" evidence="7">
    <location>
        <begin position="283"/>
        <end position="302"/>
    </location>
</feature>
<sequence>MTTIAPGIAKTAQPKTAVGRVRKRLSGRVASLIAIVIALLWTTPTFGLFLSSFRPEDDIKQTGWWTFFANPQLTLENYREVLFGSSSSSGRLASFLINSVVITIPSVLFPLALATFAAYALSWTRFRGRDWVYIGIFALQVVPLQMALVPLLSFFSQGVEVFGVTLMPAWNLEGPGQFIQVWFAHTCFALPLGVFLIHNFMSELPGELMEAARVDGATHGTILRKVVLPLVAPALAAFGIFQFLWVWNDLLVALIFSGGTAETAPMTVRLAQMAGTRGNEWQRLTSGAFVSMIIPLIVFLSMQRYFVRGLLAGSVKG</sequence>
<dbReference type="EMBL" id="WXEW01000006">
    <property type="protein sequence ID" value="NAS24324.1"/>
    <property type="molecule type" value="Genomic_DNA"/>
</dbReference>
<dbReference type="GO" id="GO:0055085">
    <property type="term" value="P:transmembrane transport"/>
    <property type="evidence" value="ECO:0007669"/>
    <property type="project" value="InterPro"/>
</dbReference>
<dbReference type="PROSITE" id="PS50928">
    <property type="entry name" value="ABC_TM1"/>
    <property type="match status" value="1"/>
</dbReference>
<proteinExistence type="inferred from homology"/>
<evidence type="ECO:0000256" key="5">
    <source>
        <dbReference type="ARBA" id="ARBA00022989"/>
    </source>
</evidence>
<protein>
    <submittedName>
        <fullName evidence="9">ABC transporter permease subunit</fullName>
    </submittedName>
</protein>
<keyword evidence="10" id="KW-1185">Reference proteome</keyword>
<evidence type="ECO:0000256" key="2">
    <source>
        <dbReference type="ARBA" id="ARBA00022448"/>
    </source>
</evidence>
<feature type="transmembrane region" description="Helical" evidence="7">
    <location>
        <begin position="131"/>
        <end position="159"/>
    </location>
</feature>
<evidence type="ECO:0000259" key="8">
    <source>
        <dbReference type="PROSITE" id="PS50928"/>
    </source>
</evidence>
<feature type="domain" description="ABC transmembrane type-1" evidence="8">
    <location>
        <begin position="96"/>
        <end position="302"/>
    </location>
</feature>
<dbReference type="SUPFAM" id="SSF161098">
    <property type="entry name" value="MetI-like"/>
    <property type="match status" value="1"/>
</dbReference>
<dbReference type="Gene3D" id="1.10.3720.10">
    <property type="entry name" value="MetI-like"/>
    <property type="match status" value="1"/>
</dbReference>
<dbReference type="InterPro" id="IPR000515">
    <property type="entry name" value="MetI-like"/>
</dbReference>
<comment type="similarity">
    <text evidence="7">Belongs to the binding-protein-dependent transport system permease family.</text>
</comment>
<comment type="caution">
    <text evidence="9">The sequence shown here is derived from an EMBL/GenBank/DDBJ whole genome shotgun (WGS) entry which is preliminary data.</text>
</comment>
<feature type="transmembrane region" description="Helical" evidence="7">
    <location>
        <begin position="29"/>
        <end position="50"/>
    </location>
</feature>
<name>A0A7C9JDD7_9ACTN</name>
<keyword evidence="4 7" id="KW-0812">Transmembrane</keyword>
<dbReference type="RefSeq" id="WP_161481506.1">
    <property type="nucleotide sequence ID" value="NZ_WXEW01000006.1"/>
</dbReference>
<keyword evidence="2 7" id="KW-0813">Transport</keyword>
<feature type="transmembrane region" description="Helical" evidence="7">
    <location>
        <begin position="179"/>
        <end position="201"/>
    </location>
</feature>
<dbReference type="GO" id="GO:0005886">
    <property type="term" value="C:plasma membrane"/>
    <property type="evidence" value="ECO:0007669"/>
    <property type="project" value="UniProtKB-SubCell"/>
</dbReference>
<dbReference type="AlphaFoldDB" id="A0A7C9JDD7"/>
<accession>A0A7C9JDD7</accession>
<organism evidence="9 10">
    <name type="scientific">Herbidospora solisilvae</name>
    <dbReference type="NCBI Taxonomy" id="2696284"/>
    <lineage>
        <taxon>Bacteria</taxon>
        <taxon>Bacillati</taxon>
        <taxon>Actinomycetota</taxon>
        <taxon>Actinomycetes</taxon>
        <taxon>Streptosporangiales</taxon>
        <taxon>Streptosporangiaceae</taxon>
        <taxon>Herbidospora</taxon>
    </lineage>
</organism>
<dbReference type="Pfam" id="PF00528">
    <property type="entry name" value="BPD_transp_1"/>
    <property type="match status" value="1"/>
</dbReference>
<evidence type="ECO:0000313" key="10">
    <source>
        <dbReference type="Proteomes" id="UP000479526"/>
    </source>
</evidence>
<dbReference type="PANTHER" id="PTHR43744:SF4">
    <property type="entry name" value="OSMOPROTECTIVE COMPOUNDS UPTAKE PERMEASE PROTEIN GGTD"/>
    <property type="match status" value="1"/>
</dbReference>
<evidence type="ECO:0000313" key="9">
    <source>
        <dbReference type="EMBL" id="NAS24324.1"/>
    </source>
</evidence>
<dbReference type="Proteomes" id="UP000479526">
    <property type="component" value="Unassembled WGS sequence"/>
</dbReference>
<dbReference type="CDD" id="cd06261">
    <property type="entry name" value="TM_PBP2"/>
    <property type="match status" value="1"/>
</dbReference>
<evidence type="ECO:0000256" key="3">
    <source>
        <dbReference type="ARBA" id="ARBA00022475"/>
    </source>
</evidence>
<evidence type="ECO:0000256" key="1">
    <source>
        <dbReference type="ARBA" id="ARBA00004651"/>
    </source>
</evidence>
<dbReference type="PANTHER" id="PTHR43744">
    <property type="entry name" value="ABC TRANSPORTER PERMEASE PROTEIN MG189-RELATED-RELATED"/>
    <property type="match status" value="1"/>
</dbReference>
<gene>
    <name evidence="9" type="ORF">GT755_21835</name>
</gene>
<feature type="transmembrane region" description="Helical" evidence="7">
    <location>
        <begin position="250"/>
        <end position="271"/>
    </location>
</feature>
<dbReference type="InterPro" id="IPR035906">
    <property type="entry name" value="MetI-like_sf"/>
</dbReference>
<keyword evidence="6 7" id="KW-0472">Membrane</keyword>
<reference evidence="9 10" key="1">
    <citation type="submission" date="2020-01" db="EMBL/GenBank/DDBJ databases">
        <title>Herbidospora sp. NEAU-GS84 nov., a novel actinomycete isolated from soil.</title>
        <authorList>
            <person name="Han L."/>
        </authorList>
    </citation>
    <scope>NUCLEOTIDE SEQUENCE [LARGE SCALE GENOMIC DNA]</scope>
    <source>
        <strain evidence="9 10">NEAU-GS84</strain>
    </source>
</reference>
<comment type="subcellular location">
    <subcellularLocation>
        <location evidence="1 7">Cell membrane</location>
        <topology evidence="1 7">Multi-pass membrane protein</topology>
    </subcellularLocation>
</comment>
<evidence type="ECO:0000256" key="7">
    <source>
        <dbReference type="RuleBase" id="RU363032"/>
    </source>
</evidence>
<feature type="transmembrane region" description="Helical" evidence="7">
    <location>
        <begin position="95"/>
        <end position="119"/>
    </location>
</feature>
<evidence type="ECO:0000256" key="4">
    <source>
        <dbReference type="ARBA" id="ARBA00022692"/>
    </source>
</evidence>